<sequence>MLLHTTETPNETFSRFCTRQKHQMKLFHASAHDRKTKESAKSLAM</sequence>
<evidence type="ECO:0000313" key="1">
    <source>
        <dbReference type="EMBL" id="ERJ98328.1"/>
    </source>
</evidence>
<gene>
    <name evidence="1" type="ORF">HMPREF9145_1197</name>
</gene>
<accession>U2MGB1</accession>
<proteinExistence type="predicted"/>
<dbReference type="EMBL" id="AWGW01000030">
    <property type="protein sequence ID" value="ERJ98328.1"/>
    <property type="molecule type" value="Genomic_DNA"/>
</dbReference>
<evidence type="ECO:0000313" key="2">
    <source>
        <dbReference type="Proteomes" id="UP000017023"/>
    </source>
</evidence>
<organism evidence="1 2">
    <name type="scientific">Segatella salivae F0493</name>
    <dbReference type="NCBI Taxonomy" id="1395125"/>
    <lineage>
        <taxon>Bacteria</taxon>
        <taxon>Pseudomonadati</taxon>
        <taxon>Bacteroidota</taxon>
        <taxon>Bacteroidia</taxon>
        <taxon>Bacteroidales</taxon>
        <taxon>Prevotellaceae</taxon>
        <taxon>Segatella</taxon>
    </lineage>
</organism>
<protein>
    <submittedName>
        <fullName evidence="1">Uncharacterized protein</fullName>
    </submittedName>
</protein>
<name>U2MGB1_9BACT</name>
<reference evidence="1 2" key="1">
    <citation type="submission" date="2013-08" db="EMBL/GenBank/DDBJ databases">
        <authorList>
            <person name="Durkin A.S."/>
            <person name="Haft D.R."/>
            <person name="McCorrison J."/>
            <person name="Torralba M."/>
            <person name="Gillis M."/>
            <person name="Haft D.H."/>
            <person name="Methe B."/>
            <person name="Sutton G."/>
            <person name="Nelson K.E."/>
        </authorList>
    </citation>
    <scope>NUCLEOTIDE SEQUENCE [LARGE SCALE GENOMIC DNA]</scope>
    <source>
        <strain evidence="1 2">F0493</strain>
    </source>
</reference>
<dbReference type="Proteomes" id="UP000017023">
    <property type="component" value="Unassembled WGS sequence"/>
</dbReference>
<comment type="caution">
    <text evidence="1">The sequence shown here is derived from an EMBL/GenBank/DDBJ whole genome shotgun (WGS) entry which is preliminary data.</text>
</comment>
<dbReference type="AlphaFoldDB" id="U2MGB1"/>